<organism evidence="1 2">
    <name type="scientific">Haematococcus lacustris</name>
    <name type="common">Green alga</name>
    <name type="synonym">Haematococcus pluvialis</name>
    <dbReference type="NCBI Taxonomy" id="44745"/>
    <lineage>
        <taxon>Eukaryota</taxon>
        <taxon>Viridiplantae</taxon>
        <taxon>Chlorophyta</taxon>
        <taxon>core chlorophytes</taxon>
        <taxon>Chlorophyceae</taxon>
        <taxon>CS clade</taxon>
        <taxon>Chlamydomonadales</taxon>
        <taxon>Haematococcaceae</taxon>
        <taxon>Haematococcus</taxon>
    </lineage>
</organism>
<dbReference type="AlphaFoldDB" id="A0A699YA27"/>
<dbReference type="EMBL" id="BLLF01000068">
    <property type="protein sequence ID" value="GFH07000.1"/>
    <property type="molecule type" value="Genomic_DNA"/>
</dbReference>
<dbReference type="Proteomes" id="UP000485058">
    <property type="component" value="Unassembled WGS sequence"/>
</dbReference>
<evidence type="ECO:0000313" key="2">
    <source>
        <dbReference type="Proteomes" id="UP000485058"/>
    </source>
</evidence>
<sequence>MGGRRRSIGKVGAATGSVTAKQEHVTVAVKETHGLSVGSFALSQRPESTPRVKSANDALLAVRLVGLGSVPANLAEAVPGLAVSSAQVQLAAHQLGALHARLLQACPSSKHPSISRRQSQVHRGDSELEAVIEAIPEDPAIEAAAQLPDWPLDLTYHHIQQSLDCQPTSKVCSSTGECLAVGFRSHYRGLAQRTRSHHHRSGNSRSSPFPGTLLVHGYVGGPGLAKQLITCRGVQSLFMLAVEYGLALGKTGGIAVAHIALVLLNTGVIPFIYWRSLHPPAPQPFPCPTAADPQAALPAVRSMLSSKPMPMMLPVHDRPGPLARGIAARVTQDALVTLHISPGPAKLGIPQSHMGCYANLVGLLDKVYWGSFCQHIDPLCLSMARITVLQAAEYES</sequence>
<proteinExistence type="predicted"/>
<protein>
    <submittedName>
        <fullName evidence="1">Uncharacterized protein</fullName>
    </submittedName>
</protein>
<evidence type="ECO:0000313" key="1">
    <source>
        <dbReference type="EMBL" id="GFH07000.1"/>
    </source>
</evidence>
<name>A0A699YA27_HAELA</name>
<accession>A0A699YA27</accession>
<gene>
    <name evidence="1" type="ORF">HaLaN_01733</name>
</gene>
<comment type="caution">
    <text evidence="1">The sequence shown here is derived from an EMBL/GenBank/DDBJ whole genome shotgun (WGS) entry which is preliminary data.</text>
</comment>
<keyword evidence="2" id="KW-1185">Reference proteome</keyword>
<reference evidence="1 2" key="1">
    <citation type="submission" date="2020-02" db="EMBL/GenBank/DDBJ databases">
        <title>Draft genome sequence of Haematococcus lacustris strain NIES-144.</title>
        <authorList>
            <person name="Morimoto D."/>
            <person name="Nakagawa S."/>
            <person name="Yoshida T."/>
            <person name="Sawayama S."/>
        </authorList>
    </citation>
    <scope>NUCLEOTIDE SEQUENCE [LARGE SCALE GENOMIC DNA]</scope>
    <source>
        <strain evidence="1 2">NIES-144</strain>
    </source>
</reference>